<evidence type="ECO:0000256" key="6">
    <source>
        <dbReference type="ARBA" id="ARBA00022777"/>
    </source>
</evidence>
<dbReference type="PROSITE" id="PS00109">
    <property type="entry name" value="PROTEIN_KINASE_TYR"/>
    <property type="match status" value="1"/>
</dbReference>
<dbReference type="FunFam" id="1.10.510.10:FF:000553">
    <property type="entry name" value="Tyrosine-protein kinase"/>
    <property type="match status" value="1"/>
</dbReference>
<dbReference type="InterPro" id="IPR008266">
    <property type="entry name" value="Tyr_kinase_AS"/>
</dbReference>
<keyword evidence="4" id="KW-0519">Myristate</keyword>
<evidence type="ECO:0000256" key="10">
    <source>
        <dbReference type="ARBA" id="ARBA00051245"/>
    </source>
</evidence>
<dbReference type="Gene3D" id="3.30.505.10">
    <property type="entry name" value="SH2 domain"/>
    <property type="match status" value="1"/>
</dbReference>
<feature type="domain" description="SH2" evidence="15">
    <location>
        <begin position="134"/>
        <end position="232"/>
    </location>
</feature>
<dbReference type="SUPFAM" id="SSF55550">
    <property type="entry name" value="SH2 domain"/>
    <property type="match status" value="1"/>
</dbReference>
<dbReference type="PRINTS" id="PR00401">
    <property type="entry name" value="SH2DOMAIN"/>
</dbReference>
<dbReference type="CDD" id="cd11845">
    <property type="entry name" value="SH3_Src_like"/>
    <property type="match status" value="1"/>
</dbReference>
<dbReference type="PRINTS" id="PR00452">
    <property type="entry name" value="SH3DOMAIN"/>
</dbReference>
<proteinExistence type="inferred from homology"/>
<dbReference type="GO" id="GO:0005524">
    <property type="term" value="F:ATP binding"/>
    <property type="evidence" value="ECO:0007669"/>
    <property type="project" value="UniProtKB-UniRule"/>
</dbReference>
<feature type="domain" description="Protein kinase" evidence="17">
    <location>
        <begin position="254"/>
        <end position="504"/>
    </location>
</feature>
<evidence type="ECO:0000256" key="13">
    <source>
        <dbReference type="PROSITE-ProRule" id="PRU10141"/>
    </source>
</evidence>
<dbReference type="InterPro" id="IPR050198">
    <property type="entry name" value="Non-receptor_tyrosine_kinases"/>
</dbReference>
<dbReference type="SMART" id="SM00219">
    <property type="entry name" value="TyrKc"/>
    <property type="match status" value="1"/>
</dbReference>
<comment type="similarity">
    <text evidence="14">Belongs to the protein kinase superfamily. Tyr protein kinase family.</text>
</comment>
<keyword evidence="1 12" id="KW-0728">SH3 domain</keyword>
<comment type="caution">
    <text evidence="18">The sequence shown here is derived from an EMBL/GenBank/DDBJ whole genome shotgun (WGS) entry which is preliminary data.</text>
</comment>
<evidence type="ECO:0000256" key="14">
    <source>
        <dbReference type="RuleBase" id="RU362096"/>
    </source>
</evidence>
<dbReference type="AlphaFoldDB" id="A0A2G8KA97"/>
<comment type="catalytic activity">
    <reaction evidence="10 14">
        <text>L-tyrosyl-[protein] + ATP = O-phospho-L-tyrosyl-[protein] + ADP + H(+)</text>
        <dbReference type="Rhea" id="RHEA:10596"/>
        <dbReference type="Rhea" id="RHEA-COMP:10136"/>
        <dbReference type="Rhea" id="RHEA-COMP:20101"/>
        <dbReference type="ChEBI" id="CHEBI:15378"/>
        <dbReference type="ChEBI" id="CHEBI:30616"/>
        <dbReference type="ChEBI" id="CHEBI:46858"/>
        <dbReference type="ChEBI" id="CHEBI:61978"/>
        <dbReference type="ChEBI" id="CHEBI:456216"/>
        <dbReference type="EC" id="2.7.10.2"/>
    </reaction>
</comment>
<accession>A0A2G8KA97</accession>
<dbReference type="FunFam" id="2.30.30.40:FF:000208">
    <property type="entry name" value="Tyrosine-protein kinase"/>
    <property type="match status" value="1"/>
</dbReference>
<dbReference type="InterPro" id="IPR020635">
    <property type="entry name" value="Tyr_kinase_cat_dom"/>
</dbReference>
<evidence type="ECO:0000313" key="18">
    <source>
        <dbReference type="EMBL" id="PIK44924.1"/>
    </source>
</evidence>
<dbReference type="OrthoDB" id="4062651at2759"/>
<keyword evidence="8 14" id="KW-0829">Tyrosine-protein kinase</keyword>
<keyword evidence="6 14" id="KW-0418">Kinase</keyword>
<keyword evidence="19" id="KW-1185">Reference proteome</keyword>
<dbReference type="PROSITE" id="PS00107">
    <property type="entry name" value="PROTEIN_KINASE_ATP"/>
    <property type="match status" value="1"/>
</dbReference>
<dbReference type="SMART" id="SM00252">
    <property type="entry name" value="SH2"/>
    <property type="match status" value="1"/>
</dbReference>
<keyword evidence="11" id="KW-0727">SH2 domain</keyword>
<evidence type="ECO:0000256" key="8">
    <source>
        <dbReference type="ARBA" id="ARBA00023137"/>
    </source>
</evidence>
<dbReference type="STRING" id="307972.A0A2G8KA97"/>
<dbReference type="InterPro" id="IPR011009">
    <property type="entry name" value="Kinase-like_dom_sf"/>
</dbReference>
<dbReference type="Gene3D" id="2.30.30.40">
    <property type="entry name" value="SH3 Domains"/>
    <property type="match status" value="1"/>
</dbReference>
<keyword evidence="2" id="KW-0597">Phosphoprotein</keyword>
<organism evidence="18 19">
    <name type="scientific">Stichopus japonicus</name>
    <name type="common">Sea cucumber</name>
    <dbReference type="NCBI Taxonomy" id="307972"/>
    <lineage>
        <taxon>Eukaryota</taxon>
        <taxon>Metazoa</taxon>
        <taxon>Echinodermata</taxon>
        <taxon>Eleutherozoa</taxon>
        <taxon>Echinozoa</taxon>
        <taxon>Holothuroidea</taxon>
        <taxon>Aspidochirotacea</taxon>
        <taxon>Aspidochirotida</taxon>
        <taxon>Stichopodidae</taxon>
        <taxon>Apostichopus</taxon>
    </lineage>
</organism>
<dbReference type="Pfam" id="PF00017">
    <property type="entry name" value="SH2"/>
    <property type="match status" value="1"/>
</dbReference>
<evidence type="ECO:0000256" key="12">
    <source>
        <dbReference type="PROSITE-ProRule" id="PRU00192"/>
    </source>
</evidence>
<dbReference type="PROSITE" id="PS50002">
    <property type="entry name" value="SH3"/>
    <property type="match status" value="1"/>
</dbReference>
<keyword evidence="3 14" id="KW-0808">Transferase</keyword>
<dbReference type="PROSITE" id="PS50011">
    <property type="entry name" value="PROTEIN_KINASE_DOM"/>
    <property type="match status" value="1"/>
</dbReference>
<dbReference type="Pfam" id="PF00018">
    <property type="entry name" value="SH3_1"/>
    <property type="match status" value="1"/>
</dbReference>
<keyword evidence="7 13" id="KW-0067">ATP-binding</keyword>
<dbReference type="CDD" id="cd05034">
    <property type="entry name" value="PTKc_Src_like"/>
    <property type="match status" value="1"/>
</dbReference>
<evidence type="ECO:0000256" key="11">
    <source>
        <dbReference type="PROSITE-ProRule" id="PRU00191"/>
    </source>
</evidence>
<keyword evidence="5 13" id="KW-0547">Nucleotide-binding</keyword>
<feature type="domain" description="SH3" evidence="16">
    <location>
        <begin position="67"/>
        <end position="128"/>
    </location>
</feature>
<dbReference type="PROSITE" id="PS50001">
    <property type="entry name" value="SH2"/>
    <property type="match status" value="1"/>
</dbReference>
<evidence type="ECO:0000256" key="1">
    <source>
        <dbReference type="ARBA" id="ARBA00022443"/>
    </source>
</evidence>
<evidence type="ECO:0000256" key="2">
    <source>
        <dbReference type="ARBA" id="ARBA00022553"/>
    </source>
</evidence>
<dbReference type="Proteomes" id="UP000230750">
    <property type="component" value="Unassembled WGS sequence"/>
</dbReference>
<evidence type="ECO:0000259" key="16">
    <source>
        <dbReference type="PROSITE" id="PS50002"/>
    </source>
</evidence>
<dbReference type="InterPro" id="IPR001452">
    <property type="entry name" value="SH3_domain"/>
</dbReference>
<name>A0A2G8KA97_STIJA</name>
<dbReference type="PANTHER" id="PTHR24418">
    <property type="entry name" value="TYROSINE-PROTEIN KINASE"/>
    <property type="match status" value="1"/>
</dbReference>
<evidence type="ECO:0000256" key="9">
    <source>
        <dbReference type="ARBA" id="ARBA00023288"/>
    </source>
</evidence>
<evidence type="ECO:0000256" key="3">
    <source>
        <dbReference type="ARBA" id="ARBA00022679"/>
    </source>
</evidence>
<dbReference type="Pfam" id="PF07714">
    <property type="entry name" value="PK_Tyr_Ser-Thr"/>
    <property type="match status" value="1"/>
</dbReference>
<sequence length="519" mass="58688">FPYRVRLKAPLNSRMGCLGSKKSSNDIRPPATFNPNMPYPSTPFGGLTNNAPQHAFVPTPSIPEPRRQVKQYLALYDYEARTEEDLGFRKGEKLDILNNADGDWWLAKSTVTMREGYVPSNYIAPIESINAEDWYFGKIGRKDAEKRLLAPGLNVGTFVVRDGEANPGTYSLSVRDYDTQKGDHVKHYKIRKLDDDRGYYIAQRSPFQNLEMLVRHYQSQADGLCVRLTTSCPKENPNTGGLSKDAWEIDRSSLTLEQKLGAGQFGEVWKGMWHGKTPVAVKTLKPGTMTPSAFLAEANIMKKLRHEKLVQLFAVCTDKEPIYIVTELMVHGSLLDFLKDGDGKHLKLPQLVDMGAQIASGMGFLESHNYVHRDLAARNVLVGHNNICKVADFGLARMIEDSEYTARQGTKFPIKWTAPEAASYGRFTIKSDVWSYGVLLTELVTYGRTPYPGMTNAEVLEQVERGYRMPKMANCTDSLYQTMLSCWNKDPQSRPTFDFLHSYMDDYFVSTEPNYKEAF</sequence>
<gene>
    <name evidence="18" type="ORF">BSL78_18230</name>
</gene>
<feature type="non-terminal residue" evidence="18">
    <location>
        <position position="1"/>
    </location>
</feature>
<dbReference type="GO" id="GO:0004715">
    <property type="term" value="F:non-membrane spanning protein tyrosine kinase activity"/>
    <property type="evidence" value="ECO:0007669"/>
    <property type="project" value="UniProtKB-EC"/>
</dbReference>
<dbReference type="Gene3D" id="3.30.200.20">
    <property type="entry name" value="Phosphorylase Kinase, domain 1"/>
    <property type="match status" value="1"/>
</dbReference>
<dbReference type="InterPro" id="IPR036028">
    <property type="entry name" value="SH3-like_dom_sf"/>
</dbReference>
<keyword evidence="9" id="KW-0449">Lipoprotein</keyword>
<reference evidence="18 19" key="1">
    <citation type="journal article" date="2017" name="PLoS Biol.">
        <title>The sea cucumber genome provides insights into morphological evolution and visceral regeneration.</title>
        <authorList>
            <person name="Zhang X."/>
            <person name="Sun L."/>
            <person name="Yuan J."/>
            <person name="Sun Y."/>
            <person name="Gao Y."/>
            <person name="Zhang L."/>
            <person name="Li S."/>
            <person name="Dai H."/>
            <person name="Hamel J.F."/>
            <person name="Liu C."/>
            <person name="Yu Y."/>
            <person name="Liu S."/>
            <person name="Lin W."/>
            <person name="Guo K."/>
            <person name="Jin S."/>
            <person name="Xu P."/>
            <person name="Storey K.B."/>
            <person name="Huan P."/>
            <person name="Zhang T."/>
            <person name="Zhou Y."/>
            <person name="Zhang J."/>
            <person name="Lin C."/>
            <person name="Li X."/>
            <person name="Xing L."/>
            <person name="Huo D."/>
            <person name="Sun M."/>
            <person name="Wang L."/>
            <person name="Mercier A."/>
            <person name="Li F."/>
            <person name="Yang H."/>
            <person name="Xiang J."/>
        </authorList>
    </citation>
    <scope>NUCLEOTIDE SEQUENCE [LARGE SCALE GENOMIC DNA]</scope>
    <source>
        <strain evidence="18">Shaxun</strain>
        <tissue evidence="18">Muscle</tissue>
    </source>
</reference>
<dbReference type="SUPFAM" id="SSF50044">
    <property type="entry name" value="SH3-domain"/>
    <property type="match status" value="1"/>
</dbReference>
<evidence type="ECO:0000256" key="7">
    <source>
        <dbReference type="ARBA" id="ARBA00022840"/>
    </source>
</evidence>
<dbReference type="InterPro" id="IPR036860">
    <property type="entry name" value="SH2_dom_sf"/>
</dbReference>
<dbReference type="InterPro" id="IPR017441">
    <property type="entry name" value="Protein_kinase_ATP_BS"/>
</dbReference>
<evidence type="ECO:0000259" key="15">
    <source>
        <dbReference type="PROSITE" id="PS50001"/>
    </source>
</evidence>
<dbReference type="PRINTS" id="PR00109">
    <property type="entry name" value="TYRKINASE"/>
</dbReference>
<dbReference type="InterPro" id="IPR000719">
    <property type="entry name" value="Prot_kinase_dom"/>
</dbReference>
<dbReference type="Gene3D" id="1.10.510.10">
    <property type="entry name" value="Transferase(Phosphotransferase) domain 1"/>
    <property type="match status" value="1"/>
</dbReference>
<dbReference type="FunFam" id="3.30.505.10:FF:000001">
    <property type="entry name" value="Tyrosine-protein kinase"/>
    <property type="match status" value="1"/>
</dbReference>
<evidence type="ECO:0000256" key="5">
    <source>
        <dbReference type="ARBA" id="ARBA00022741"/>
    </source>
</evidence>
<dbReference type="CDD" id="cd09933">
    <property type="entry name" value="SH2_Src_family"/>
    <property type="match status" value="1"/>
</dbReference>
<protein>
    <recommendedName>
        <fullName evidence="14">Tyrosine-protein kinase</fullName>
        <ecNumber evidence="14">2.7.10.2</ecNumber>
    </recommendedName>
</protein>
<dbReference type="SUPFAM" id="SSF56112">
    <property type="entry name" value="Protein kinase-like (PK-like)"/>
    <property type="match status" value="1"/>
</dbReference>
<dbReference type="EC" id="2.7.10.2" evidence="14"/>
<evidence type="ECO:0000313" key="19">
    <source>
        <dbReference type="Proteomes" id="UP000230750"/>
    </source>
</evidence>
<dbReference type="InterPro" id="IPR001245">
    <property type="entry name" value="Ser-Thr/Tyr_kinase_cat_dom"/>
</dbReference>
<dbReference type="EMBL" id="MRZV01000745">
    <property type="protein sequence ID" value="PIK44924.1"/>
    <property type="molecule type" value="Genomic_DNA"/>
</dbReference>
<feature type="binding site" evidence="13">
    <location>
        <position position="282"/>
    </location>
    <ligand>
        <name>ATP</name>
        <dbReference type="ChEBI" id="CHEBI:30616"/>
    </ligand>
</feature>
<dbReference type="InterPro" id="IPR000980">
    <property type="entry name" value="SH2"/>
</dbReference>
<evidence type="ECO:0000259" key="17">
    <source>
        <dbReference type="PROSITE" id="PS50011"/>
    </source>
</evidence>
<dbReference type="FunFam" id="3.30.200.20:FF:000036">
    <property type="entry name" value="Tyrosine-protein kinase"/>
    <property type="match status" value="1"/>
</dbReference>
<evidence type="ECO:0000256" key="4">
    <source>
        <dbReference type="ARBA" id="ARBA00022707"/>
    </source>
</evidence>
<dbReference type="SMART" id="SM00326">
    <property type="entry name" value="SH3"/>
    <property type="match status" value="1"/>
</dbReference>